<reference evidence="1" key="1">
    <citation type="submission" date="2005-08" db="EMBL/GenBank/DDBJ databases">
        <title>Complete sequence of Chlorobium chlorochromatii CaD3.</title>
        <authorList>
            <person name="Copeland A."/>
            <person name="Lucas S."/>
            <person name="Lapidus A."/>
            <person name="Barry K."/>
            <person name="Detter J.C."/>
            <person name="Glavina T."/>
            <person name="Hammon N."/>
            <person name="Israni S."/>
            <person name="Pitluck S."/>
            <person name="Bryant D."/>
            <person name="Schmutz J."/>
            <person name="Larimer F."/>
            <person name="Land M."/>
            <person name="Kyrpides N."/>
            <person name="Ivanova N."/>
            <person name="Richardson P."/>
        </authorList>
    </citation>
    <scope>NUCLEOTIDE SEQUENCE [LARGE SCALE GENOMIC DNA]</scope>
    <source>
        <strain evidence="1">CaD3</strain>
    </source>
</reference>
<organism evidence="1">
    <name type="scientific">Chlorobium chlorochromatii (strain CaD3)</name>
    <dbReference type="NCBI Taxonomy" id="340177"/>
    <lineage>
        <taxon>Bacteria</taxon>
        <taxon>Pseudomonadati</taxon>
        <taxon>Chlorobiota</taxon>
        <taxon>Chlorobiia</taxon>
        <taxon>Chlorobiales</taxon>
        <taxon>Chlorobiaceae</taxon>
        <taxon>Chlorobium/Pelodictyon group</taxon>
        <taxon>Chlorobium</taxon>
    </lineage>
</organism>
<sequence>MSLTLQKEDAHKLIDQLPMDATWDDLIHEIYVREAIEHGLRDSQTGATKDVHEIRAKYGLPL</sequence>
<dbReference type="OrthoDB" id="5422155at2"/>
<dbReference type="HOGENOM" id="CLU_191962_3_0_10"/>
<dbReference type="KEGG" id="cch:Cag_1277"/>
<name>Q3AR37_CHLCH</name>
<dbReference type="EMBL" id="CP000108">
    <property type="protein sequence ID" value="ABB28538.1"/>
    <property type="molecule type" value="Genomic_DNA"/>
</dbReference>
<accession>Q3AR37</accession>
<protein>
    <submittedName>
        <fullName evidence="1">Uncharacterized protein</fullName>
    </submittedName>
</protein>
<gene>
    <name evidence="1" type="ordered locus">Cag_1277</name>
</gene>
<dbReference type="AlphaFoldDB" id="Q3AR37"/>
<evidence type="ECO:0000313" key="1">
    <source>
        <dbReference type="EMBL" id="ABB28538.1"/>
    </source>
</evidence>
<proteinExistence type="predicted"/>